<feature type="domain" description="Endoplasmic reticulum vesicle transporter C-terminal" evidence="8">
    <location>
        <begin position="157"/>
        <end position="251"/>
    </location>
</feature>
<evidence type="ECO:0000313" key="10">
    <source>
        <dbReference type="EMBL" id="KAB5519161.1"/>
    </source>
</evidence>
<feature type="region of interest" description="Disordered" evidence="6">
    <location>
        <begin position="130"/>
        <end position="149"/>
    </location>
</feature>
<feature type="domain" description="Endoplasmic reticulum vesicle transporter N-terminal" evidence="9">
    <location>
        <begin position="8"/>
        <end position="96"/>
    </location>
</feature>
<evidence type="ECO:0000256" key="2">
    <source>
        <dbReference type="ARBA" id="ARBA00005648"/>
    </source>
</evidence>
<protein>
    <recommendedName>
        <fullName evidence="13">Endoplasmic reticulum vesicle transporter C-terminal domain-containing protein</fullName>
    </recommendedName>
</protein>
<reference evidence="11" key="3">
    <citation type="submission" date="2019-05" db="EMBL/GenBank/DDBJ databases">
        <authorList>
            <person name="Zhang R."/>
        </authorList>
    </citation>
    <scope>NUCLEOTIDE SEQUENCE [LARGE SCALE GENOMIC DNA]</scope>
    <source>
        <strain evidence="11">Br00</strain>
        <tissue evidence="11">Leaf</tissue>
    </source>
</reference>
<evidence type="ECO:0000259" key="9">
    <source>
        <dbReference type="Pfam" id="PF13850"/>
    </source>
</evidence>
<dbReference type="GO" id="GO:0030134">
    <property type="term" value="C:COPII-coated ER to Golgi transport vesicle"/>
    <property type="evidence" value="ECO:0007669"/>
    <property type="project" value="TreeGrafter"/>
</dbReference>
<organism evidence="11 12">
    <name type="scientific">Salix brachista</name>
    <dbReference type="NCBI Taxonomy" id="2182728"/>
    <lineage>
        <taxon>Eukaryota</taxon>
        <taxon>Viridiplantae</taxon>
        <taxon>Streptophyta</taxon>
        <taxon>Embryophyta</taxon>
        <taxon>Tracheophyta</taxon>
        <taxon>Spermatophyta</taxon>
        <taxon>Magnoliopsida</taxon>
        <taxon>eudicotyledons</taxon>
        <taxon>Gunneridae</taxon>
        <taxon>Pentapetalae</taxon>
        <taxon>rosids</taxon>
        <taxon>fabids</taxon>
        <taxon>Malpighiales</taxon>
        <taxon>Salicaceae</taxon>
        <taxon>Saliceae</taxon>
        <taxon>Salix</taxon>
    </lineage>
</organism>
<dbReference type="GO" id="GO:0005783">
    <property type="term" value="C:endoplasmic reticulum"/>
    <property type="evidence" value="ECO:0007669"/>
    <property type="project" value="TreeGrafter"/>
</dbReference>
<evidence type="ECO:0000256" key="5">
    <source>
        <dbReference type="ARBA" id="ARBA00023136"/>
    </source>
</evidence>
<dbReference type="Pfam" id="PF07970">
    <property type="entry name" value="COPIIcoated_ERV"/>
    <property type="match status" value="2"/>
</dbReference>
<feature type="domain" description="Endoplasmic reticulum vesicle transporter C-terminal" evidence="8">
    <location>
        <begin position="274"/>
        <end position="353"/>
    </location>
</feature>
<gene>
    <name evidence="10" type="ORF">DKX38_023480</name>
    <name evidence="11" type="ORF">DKX38_023537</name>
</gene>
<keyword evidence="3 7" id="KW-0812">Transmembrane</keyword>
<comment type="caution">
    <text evidence="11">The sequence shown here is derived from an EMBL/GenBank/DDBJ whole genome shotgun (WGS) entry which is preliminary data.</text>
</comment>
<evidence type="ECO:0000256" key="4">
    <source>
        <dbReference type="ARBA" id="ARBA00022989"/>
    </source>
</evidence>
<accession>A0A5N5JJ54</accession>
<proteinExistence type="inferred from homology"/>
<comment type="subcellular location">
    <subcellularLocation>
        <location evidence="1">Membrane</location>
        <topology evidence="1">Multi-pass membrane protein</topology>
    </subcellularLocation>
</comment>
<name>A0A5N5JJ54_9ROSI</name>
<sequence length="373" mass="42217">MGVKQAIQSLDAFPRAEEHLLLKTQSGAFVSVIGLVIMATLFYHELAYYLTTYTVHQMSVDLKRGEILPIHVNITFPSLPCDVVSVDAIDMSGKHEVDLDTNIWKLRLNSQGHITGTEYLSDLVEKEHDAHNHDHDKDHHKDSHEEQHAHGFDDAAETMIKKVKQALANGEGCRVYGILDVQRVAGNFHISVHGLNIFVAQMIFDGAKHVNVSHIIHDLSFGPKYPGIHNPLDGTARILHETSGTFKYYIKKRNSPSDISSTIFVVDDNEISLIVPTEYRYISKEVLPTNQFSVTEYFSPMTDFVRTWPAVYFLYDLSPITVAIKEERRSFIHFITRLCAILGGTFALTGMLDRWMYRLLEALTKPNPRSGLL</sequence>
<feature type="transmembrane region" description="Helical" evidence="7">
    <location>
        <begin position="28"/>
        <end position="50"/>
    </location>
</feature>
<evidence type="ECO:0000259" key="8">
    <source>
        <dbReference type="Pfam" id="PF07970"/>
    </source>
</evidence>
<evidence type="ECO:0000256" key="1">
    <source>
        <dbReference type="ARBA" id="ARBA00004141"/>
    </source>
</evidence>
<dbReference type="InterPro" id="IPR012936">
    <property type="entry name" value="Erv_C"/>
</dbReference>
<evidence type="ECO:0008006" key="13">
    <source>
        <dbReference type="Google" id="ProtNLM"/>
    </source>
</evidence>
<evidence type="ECO:0000313" key="11">
    <source>
        <dbReference type="EMBL" id="KAB5519218.1"/>
    </source>
</evidence>
<dbReference type="EMBL" id="VDCV01000016">
    <property type="protein sequence ID" value="KAB5519161.1"/>
    <property type="molecule type" value="Genomic_DNA"/>
</dbReference>
<dbReference type="AlphaFoldDB" id="A0A5N5JJ54"/>
<dbReference type="Proteomes" id="UP000326939">
    <property type="component" value="Chromosome 16"/>
</dbReference>
<keyword evidence="4 7" id="KW-1133">Transmembrane helix</keyword>
<comment type="similarity">
    <text evidence="2">Belongs to the ERGIC family.</text>
</comment>
<dbReference type="InterPro" id="IPR039542">
    <property type="entry name" value="Erv_N"/>
</dbReference>
<keyword evidence="5 7" id="KW-0472">Membrane</keyword>
<dbReference type="InterPro" id="IPR045888">
    <property type="entry name" value="Erv"/>
</dbReference>
<evidence type="ECO:0000256" key="7">
    <source>
        <dbReference type="SAM" id="Phobius"/>
    </source>
</evidence>
<dbReference type="GO" id="GO:0016020">
    <property type="term" value="C:membrane"/>
    <property type="evidence" value="ECO:0007669"/>
    <property type="project" value="UniProtKB-SubCell"/>
</dbReference>
<keyword evidence="12" id="KW-1185">Reference proteome</keyword>
<dbReference type="EMBL" id="VDCV01000016">
    <property type="protein sequence ID" value="KAB5519218.1"/>
    <property type="molecule type" value="Genomic_DNA"/>
</dbReference>
<feature type="transmembrane region" description="Helical" evidence="7">
    <location>
        <begin position="334"/>
        <end position="352"/>
    </location>
</feature>
<reference evidence="12" key="1">
    <citation type="journal article" date="2019" name="Gigascience">
        <title>De novo genome assembly of the endangered Acer yangbiense, a plant species with extremely small populations endemic to Yunnan Province, China.</title>
        <authorList>
            <person name="Yang J."/>
            <person name="Wariss H.M."/>
            <person name="Tao L."/>
            <person name="Zhang R."/>
            <person name="Yun Q."/>
            <person name="Hollingsworth P."/>
            <person name="Dao Z."/>
            <person name="Luo G."/>
            <person name="Guo H."/>
            <person name="Ma Y."/>
            <person name="Sun W."/>
        </authorList>
    </citation>
    <scope>NUCLEOTIDE SEQUENCE [LARGE SCALE GENOMIC DNA]</scope>
    <source>
        <strain evidence="12">cv. br00</strain>
    </source>
</reference>
<dbReference type="Pfam" id="PF13850">
    <property type="entry name" value="ERGIC_N"/>
    <property type="match status" value="1"/>
</dbReference>
<reference evidence="11" key="2">
    <citation type="journal article" date="2019" name="Nat. Commun.">
        <title>Genome-wide analysis of Cushion willow provides insights into alpine plant divergence in a biodiversity hotspot.</title>
        <authorList>
            <person name="Chen J.H."/>
            <person name="Huang Y."/>
            <person name="Brachi B."/>
            <person name="Yun Q.Z."/>
            <person name="Zhang W."/>
            <person name="Lu W."/>
            <person name="Li H.N."/>
            <person name="Li W.Q."/>
            <person name="Sun X.D."/>
            <person name="Wang G.Y."/>
            <person name="He J."/>
            <person name="Zhou Z."/>
            <person name="Chen K.Y."/>
            <person name="Ji Y.H."/>
            <person name="Shi M.M."/>
            <person name="Sun W.G."/>
            <person name="Yang Y.P."/>
            <person name="Zhang R.G."/>
            <person name="Abbott R.J."/>
            <person name="Sun H."/>
        </authorList>
    </citation>
    <scope>NUCLEOTIDE SEQUENCE</scope>
    <source>
        <strain evidence="11">Br00</strain>
        <tissue evidence="11">Leaf</tissue>
    </source>
</reference>
<evidence type="ECO:0000256" key="6">
    <source>
        <dbReference type="SAM" id="MobiDB-lite"/>
    </source>
</evidence>
<dbReference type="PANTHER" id="PTHR10984">
    <property type="entry name" value="ENDOPLASMIC RETICULUM-GOLGI INTERMEDIATE COMPARTMENT PROTEIN"/>
    <property type="match status" value="1"/>
</dbReference>
<evidence type="ECO:0000256" key="3">
    <source>
        <dbReference type="ARBA" id="ARBA00022692"/>
    </source>
</evidence>
<evidence type="ECO:0000313" key="12">
    <source>
        <dbReference type="Proteomes" id="UP000326939"/>
    </source>
</evidence>
<dbReference type="PANTHER" id="PTHR10984:SF25">
    <property type="entry name" value="ENDOPLASMIC RETICULUM-GOLGI INTERMEDIATE COMPARTMENT PROTEIN 3"/>
    <property type="match status" value="1"/>
</dbReference>